<organism evidence="1 2">
    <name type="scientific">Campylobacter concisus UNSW3</name>
    <dbReference type="NCBI Taxonomy" id="1242966"/>
    <lineage>
        <taxon>Bacteria</taxon>
        <taxon>Pseudomonadati</taxon>
        <taxon>Campylobacterota</taxon>
        <taxon>Epsilonproteobacteria</taxon>
        <taxon>Campylobacterales</taxon>
        <taxon>Campylobacteraceae</taxon>
        <taxon>Campylobacter</taxon>
    </lineage>
</organism>
<reference evidence="1 2" key="1">
    <citation type="journal article" date="2013" name="BMC Genomics">
        <title>Comparative genomics of Campylobacter concisus isolates reveals genetic diversity and provides insights into disease association.</title>
        <authorList>
            <person name="Deshpande N.P."/>
            <person name="Kaakoush N.O."/>
            <person name="Wilkins M.R."/>
            <person name="Mitchell H.M."/>
        </authorList>
    </citation>
    <scope>NUCLEOTIDE SEQUENCE [LARGE SCALE GENOMIC DNA]</scope>
    <source>
        <strain evidence="1 2">UNSW3</strain>
    </source>
</reference>
<gene>
    <name evidence="1" type="ORF">UNSW3_262</name>
</gene>
<dbReference type="AlphaFoldDB" id="U2EX99"/>
<evidence type="ECO:0000313" key="1">
    <source>
        <dbReference type="EMBL" id="ERJ22285.1"/>
    </source>
</evidence>
<accession>U2EX99</accession>
<dbReference type="EMBL" id="ANNE01000009">
    <property type="protein sequence ID" value="ERJ22285.1"/>
    <property type="molecule type" value="Genomic_DNA"/>
</dbReference>
<name>U2EX99_9BACT</name>
<dbReference type="Pfam" id="PF21983">
    <property type="entry name" value="NikA-like"/>
    <property type="match status" value="1"/>
</dbReference>
<dbReference type="PATRIC" id="fig|1242966.3.peg.1112"/>
<protein>
    <submittedName>
        <fullName evidence="1">Uncharacterized protein</fullName>
    </submittedName>
</protein>
<dbReference type="InterPro" id="IPR053842">
    <property type="entry name" value="NikA-like"/>
</dbReference>
<dbReference type="Proteomes" id="UP000016636">
    <property type="component" value="Unassembled WGS sequence"/>
</dbReference>
<sequence length="106" mass="12150">MMKQNKRNRLTIRLDDNELNQVNLKASISGLNKSSYIRYVLINAKPPIHKFDKAMIIQVAKIGNNINQIAKYVNIYKVIDGVVLKQIIDVNKKLDDLMLQKQNLGS</sequence>
<comment type="caution">
    <text evidence="1">The sequence shown here is derived from an EMBL/GenBank/DDBJ whole genome shotgun (WGS) entry which is preliminary data.</text>
</comment>
<proteinExistence type="predicted"/>
<evidence type="ECO:0000313" key="2">
    <source>
        <dbReference type="Proteomes" id="UP000016636"/>
    </source>
</evidence>